<dbReference type="Pfam" id="PF20057">
    <property type="entry name" value="DUF6456"/>
    <property type="match status" value="1"/>
</dbReference>
<organism evidence="3 4">
    <name type="scientific">Rhodobaculum claviforme</name>
    <dbReference type="NCBI Taxonomy" id="1549854"/>
    <lineage>
        <taxon>Bacteria</taxon>
        <taxon>Pseudomonadati</taxon>
        <taxon>Pseudomonadota</taxon>
        <taxon>Alphaproteobacteria</taxon>
        <taxon>Rhodobacterales</taxon>
        <taxon>Paracoccaceae</taxon>
        <taxon>Rhodobaculum</taxon>
    </lineage>
</organism>
<dbReference type="RefSeq" id="WP_201155516.1">
    <property type="nucleotide sequence ID" value="NZ_NHSD01000076.1"/>
</dbReference>
<feature type="domain" description="DUF6456" evidence="2">
    <location>
        <begin position="233"/>
        <end position="368"/>
    </location>
</feature>
<dbReference type="EMBL" id="NHSD01000076">
    <property type="protein sequence ID" value="MBK5925992.1"/>
    <property type="molecule type" value="Genomic_DNA"/>
</dbReference>
<evidence type="ECO:0000313" key="4">
    <source>
        <dbReference type="Proteomes" id="UP000706333"/>
    </source>
</evidence>
<dbReference type="InterPro" id="IPR045599">
    <property type="entry name" value="DUF6456"/>
</dbReference>
<protein>
    <submittedName>
        <fullName evidence="3">Helix-turn-helix domain containing protein</fullName>
    </submittedName>
</protein>
<proteinExistence type="predicted"/>
<dbReference type="AlphaFoldDB" id="A0A934TIU1"/>
<dbReference type="Proteomes" id="UP000706333">
    <property type="component" value="Unassembled WGS sequence"/>
</dbReference>
<sequence>MTADIRRPGQFPCWVPAAVGLYLLHTEEGVPLRTLARQVGCHPSTVLRQVRRFENRRDDPLIDEALSRLGRARTAAPAAAASDSGPSATTPNKDTPDMMARLRPLTDEDRIQREALRILRRLCESGTLLAIAPEMPRAVILKETADGGTARIAVLDREVAQVFALKDWIVCRRAGRVATYGITPAGRAALKRMLAEQADHTGLAEAPAPFAAQHREMAERTLHHADGPDERLRVNVAESPAAMLSRRKGADGKPFLSADLLAAAERLREDFELAQIGPRVAQNWDRFLTAGGRGGFSGRGPADGPRDARERVAAALRDLGPGLGDVALRCCCFLEGLEATERRMGWSARSGKIVLRIALVRLRRHYDETAGGRGPMIG</sequence>
<feature type="region of interest" description="Disordered" evidence="1">
    <location>
        <begin position="73"/>
        <end position="97"/>
    </location>
</feature>
<reference evidence="3" key="2">
    <citation type="journal article" date="2020" name="Microorganisms">
        <title>Osmotic Adaptation and Compatible Solute Biosynthesis of Phototrophic Bacteria as Revealed from Genome Analyses.</title>
        <authorList>
            <person name="Imhoff J.F."/>
            <person name="Rahn T."/>
            <person name="Kunzel S."/>
            <person name="Keller A."/>
            <person name="Neulinger S.C."/>
        </authorList>
    </citation>
    <scope>NUCLEOTIDE SEQUENCE</scope>
    <source>
        <strain evidence="3">LMG 28126</strain>
    </source>
</reference>
<reference evidence="3" key="1">
    <citation type="submission" date="2017-05" db="EMBL/GenBank/DDBJ databases">
        <authorList>
            <person name="Imhoff J.F."/>
            <person name="Rahn T."/>
            <person name="Kuenzel S."/>
            <person name="Neulinger S.C."/>
        </authorList>
    </citation>
    <scope>NUCLEOTIDE SEQUENCE</scope>
    <source>
        <strain evidence="3">LMG 28126</strain>
    </source>
</reference>
<comment type="caution">
    <text evidence="3">The sequence shown here is derived from an EMBL/GenBank/DDBJ whole genome shotgun (WGS) entry which is preliminary data.</text>
</comment>
<evidence type="ECO:0000313" key="3">
    <source>
        <dbReference type="EMBL" id="MBK5925992.1"/>
    </source>
</evidence>
<evidence type="ECO:0000259" key="2">
    <source>
        <dbReference type="Pfam" id="PF20057"/>
    </source>
</evidence>
<evidence type="ECO:0000256" key="1">
    <source>
        <dbReference type="SAM" id="MobiDB-lite"/>
    </source>
</evidence>
<keyword evidence="4" id="KW-1185">Reference proteome</keyword>
<accession>A0A934TIU1</accession>
<name>A0A934TIU1_9RHOB</name>
<feature type="compositionally biased region" description="Low complexity" evidence="1">
    <location>
        <begin position="73"/>
        <end position="91"/>
    </location>
</feature>
<gene>
    <name evidence="3" type="ORF">CCR87_01250</name>
</gene>